<dbReference type="SMART" id="SM00066">
    <property type="entry name" value="GAL4"/>
    <property type="match status" value="1"/>
</dbReference>
<proteinExistence type="predicted"/>
<sequence length="1144" mass="124875">MVGQRSLSFPFANLTSASLQAQAQAQTQSQNRTQTQTQTQPQAQLLPLPTSWNSLLAPGSWPRFDNSHLQQQHLPQRLPQRLPQHLLPHLSRPVPWTATAAAAAATTGPPPDSGILRLANTNNINTKATATRPSGRRQRQQPTPATIPAAGSVHIAAPVPAPAAPAAAPVPAPALRPPSSAPKPPPSSSTAVTATATAIPSPTSTSPASSRSSASESASSRDLSPRSKPKMPGRPAKRPADSGDDESPGSGNGNGSGPGAKVKLPRLERGTDDFSSVVKNRLQSYTRTGQACDRCKVRKIRCDALPEGCSHCLNQGIHCFVTDRVTGRTERRGYLQQVEREKDDMLTHIRDLERLLEAHGVEVKAWEWSPYPQYPPGVTFDGRGNPAQDPDSTDSWTQHGTVWVNNSSSTPAFARTLLESRQGEGHIGVRGDDSAPLSSFKGTQLSILGTTVDIAAFEAPDMDEPPADAHVSAPLYNKSTQAFLQSTMNRNPPLPADLPSRQDAFTWSGWYFGTISAFLPLLHQPTFFELLTRIYDEPGFQPSVAELVIVHMVFAIINFHYGVRNWQQADQRADLNDMSNKHYHYALSMFFELTCAPDLTAVQAMALICVHTRAFPKPGAASIVVNHALHRALELNLHRESRKPGEETNLNHELRKRAWWVILTIYVAINGRRGLPMPITVEEFDVGFPEPIADDLLSEDGVDRSQTMPCIFEVGINSFKIVPILMTMFSNIYSVRRDTKNYVNIVNALEAQIKNWDDELPGRLKLGHAEQDEHSRMSALYMRSFLLEFRLLLRHPSVGMTTNKKMMAQNTGICEDVAREMLQVQLEIQRLKCLDTTWYQLSLYAASIFSMLVAHWERRFETTPEAIVVLKSEMRSWLGILEETGCLLGSGPKVSTEIGQIIDRTIEWIEHDMMNKGRKPSLPTPASSTEVKQEQAQLSTYQVPEAPPSSTTPTNINNTAPAPAPAPEASNGTSQSDVPSKGFYQEPSMNGQTSYPPIAYDEQAQASIPSTTYEGETTMYFNPTPQVAAGAAAVSSVRDVSATQSNPLIAFAPQATQHVAAQPQADMLWQGSGNTWHDWASALADSQERYSATALLNLGGGVPRDSAVSGVPETAGLVTNNMNGVQPGASWPLMFFDNVAQNGS</sequence>
<evidence type="ECO:0000313" key="6">
    <source>
        <dbReference type="Proteomes" id="UP000738349"/>
    </source>
</evidence>
<feature type="compositionally biased region" description="Polar residues" evidence="3">
    <location>
        <begin position="924"/>
        <end position="942"/>
    </location>
</feature>
<dbReference type="GO" id="GO:0000981">
    <property type="term" value="F:DNA-binding transcription factor activity, RNA polymerase II-specific"/>
    <property type="evidence" value="ECO:0007669"/>
    <property type="project" value="InterPro"/>
</dbReference>
<dbReference type="Proteomes" id="UP000738349">
    <property type="component" value="Unassembled WGS sequence"/>
</dbReference>
<dbReference type="PANTHER" id="PTHR46910">
    <property type="entry name" value="TRANSCRIPTION FACTOR PDR1"/>
    <property type="match status" value="1"/>
</dbReference>
<dbReference type="AlphaFoldDB" id="A0A9P9F8P0"/>
<name>A0A9P9F8P0_9HYPO</name>
<dbReference type="CDD" id="cd12148">
    <property type="entry name" value="fungal_TF_MHR"/>
    <property type="match status" value="1"/>
</dbReference>
<feature type="domain" description="Zn(2)-C6 fungal-type" evidence="4">
    <location>
        <begin position="291"/>
        <end position="319"/>
    </location>
</feature>
<dbReference type="GO" id="GO:0008270">
    <property type="term" value="F:zinc ion binding"/>
    <property type="evidence" value="ECO:0007669"/>
    <property type="project" value="InterPro"/>
</dbReference>
<reference evidence="5" key="1">
    <citation type="journal article" date="2021" name="Nat. Commun.">
        <title>Genetic determinants of endophytism in the Arabidopsis root mycobiome.</title>
        <authorList>
            <person name="Mesny F."/>
            <person name="Miyauchi S."/>
            <person name="Thiergart T."/>
            <person name="Pickel B."/>
            <person name="Atanasova L."/>
            <person name="Karlsson M."/>
            <person name="Huettel B."/>
            <person name="Barry K.W."/>
            <person name="Haridas S."/>
            <person name="Chen C."/>
            <person name="Bauer D."/>
            <person name="Andreopoulos W."/>
            <person name="Pangilinan J."/>
            <person name="LaButti K."/>
            <person name="Riley R."/>
            <person name="Lipzen A."/>
            <person name="Clum A."/>
            <person name="Drula E."/>
            <person name="Henrissat B."/>
            <person name="Kohler A."/>
            <person name="Grigoriev I.V."/>
            <person name="Martin F.M."/>
            <person name="Hacquard S."/>
        </authorList>
    </citation>
    <scope>NUCLEOTIDE SEQUENCE</scope>
    <source>
        <strain evidence="5">MPI-CAGE-AT-0147</strain>
    </source>
</reference>
<accession>A0A9P9F8P0</accession>
<feature type="region of interest" description="Disordered" evidence="3">
    <location>
        <begin position="125"/>
        <end position="148"/>
    </location>
</feature>
<dbReference type="InterPro" id="IPR007219">
    <property type="entry name" value="XnlR_reg_dom"/>
</dbReference>
<feature type="compositionally biased region" description="Pro residues" evidence="3">
    <location>
        <begin position="163"/>
        <end position="187"/>
    </location>
</feature>
<dbReference type="PROSITE" id="PS50048">
    <property type="entry name" value="ZN2_CY6_FUNGAL_2"/>
    <property type="match status" value="1"/>
</dbReference>
<feature type="compositionally biased region" description="Basic residues" evidence="3">
    <location>
        <begin position="227"/>
        <end position="237"/>
    </location>
</feature>
<feature type="region of interest" description="Disordered" evidence="3">
    <location>
        <begin position="163"/>
        <end position="275"/>
    </location>
</feature>
<dbReference type="Pfam" id="PF04082">
    <property type="entry name" value="Fungal_trans"/>
    <property type="match status" value="1"/>
</dbReference>
<dbReference type="InterPro" id="IPR050987">
    <property type="entry name" value="AtrR-like"/>
</dbReference>
<evidence type="ECO:0000256" key="3">
    <source>
        <dbReference type="SAM" id="MobiDB-lite"/>
    </source>
</evidence>
<dbReference type="GO" id="GO:0006351">
    <property type="term" value="P:DNA-templated transcription"/>
    <property type="evidence" value="ECO:0007669"/>
    <property type="project" value="InterPro"/>
</dbReference>
<dbReference type="EMBL" id="JAGMUV010000005">
    <property type="protein sequence ID" value="KAH7156760.1"/>
    <property type="molecule type" value="Genomic_DNA"/>
</dbReference>
<evidence type="ECO:0000259" key="4">
    <source>
        <dbReference type="PROSITE" id="PS50048"/>
    </source>
</evidence>
<gene>
    <name evidence="5" type="ORF">EDB81DRAFT_685443</name>
</gene>
<evidence type="ECO:0000256" key="2">
    <source>
        <dbReference type="ARBA" id="ARBA00023242"/>
    </source>
</evidence>
<evidence type="ECO:0000313" key="5">
    <source>
        <dbReference type="EMBL" id="KAH7156760.1"/>
    </source>
</evidence>
<dbReference type="InterPro" id="IPR001138">
    <property type="entry name" value="Zn2Cys6_DnaBD"/>
</dbReference>
<feature type="compositionally biased region" description="Low complexity" evidence="3">
    <location>
        <begin position="188"/>
        <end position="222"/>
    </location>
</feature>
<comment type="caution">
    <text evidence="5">The sequence shown here is derived from an EMBL/GenBank/DDBJ whole genome shotgun (WGS) entry which is preliminary data.</text>
</comment>
<protein>
    <recommendedName>
        <fullName evidence="4">Zn(2)-C6 fungal-type domain-containing protein</fullName>
    </recommendedName>
</protein>
<dbReference type="InterPro" id="IPR036864">
    <property type="entry name" value="Zn2-C6_fun-type_DNA-bd_sf"/>
</dbReference>
<evidence type="ECO:0000256" key="1">
    <source>
        <dbReference type="ARBA" id="ARBA00022723"/>
    </source>
</evidence>
<keyword evidence="6" id="KW-1185">Reference proteome</keyword>
<dbReference type="Gene3D" id="4.10.240.10">
    <property type="entry name" value="Zn(2)-C6 fungal-type DNA-binding domain"/>
    <property type="match status" value="1"/>
</dbReference>
<organism evidence="5 6">
    <name type="scientific">Dactylonectria macrodidyma</name>
    <dbReference type="NCBI Taxonomy" id="307937"/>
    <lineage>
        <taxon>Eukaryota</taxon>
        <taxon>Fungi</taxon>
        <taxon>Dikarya</taxon>
        <taxon>Ascomycota</taxon>
        <taxon>Pezizomycotina</taxon>
        <taxon>Sordariomycetes</taxon>
        <taxon>Hypocreomycetidae</taxon>
        <taxon>Hypocreales</taxon>
        <taxon>Nectriaceae</taxon>
        <taxon>Dactylonectria</taxon>
    </lineage>
</organism>
<dbReference type="CDD" id="cd00067">
    <property type="entry name" value="GAL4"/>
    <property type="match status" value="1"/>
</dbReference>
<dbReference type="GO" id="GO:0003677">
    <property type="term" value="F:DNA binding"/>
    <property type="evidence" value="ECO:0007669"/>
    <property type="project" value="InterPro"/>
</dbReference>
<keyword evidence="2" id="KW-0539">Nucleus</keyword>
<feature type="compositionally biased region" description="Low complexity" evidence="3">
    <location>
        <begin position="948"/>
        <end position="971"/>
    </location>
</feature>
<dbReference type="OrthoDB" id="4456959at2759"/>
<dbReference type="PANTHER" id="PTHR46910:SF4">
    <property type="entry name" value="ZN(2)-C6 FUNGAL-TYPE DOMAIN-CONTAINING PROTEIN"/>
    <property type="match status" value="1"/>
</dbReference>
<feature type="region of interest" description="Disordered" evidence="3">
    <location>
        <begin position="23"/>
        <end position="42"/>
    </location>
</feature>
<keyword evidence="1" id="KW-0479">Metal-binding</keyword>
<dbReference type="SUPFAM" id="SSF57701">
    <property type="entry name" value="Zn2/Cys6 DNA-binding domain"/>
    <property type="match status" value="1"/>
</dbReference>
<dbReference type="Pfam" id="PF00172">
    <property type="entry name" value="Zn_clus"/>
    <property type="match status" value="1"/>
</dbReference>
<dbReference type="PROSITE" id="PS00463">
    <property type="entry name" value="ZN2_CY6_FUNGAL_1"/>
    <property type="match status" value="1"/>
</dbReference>
<feature type="region of interest" description="Disordered" evidence="3">
    <location>
        <begin position="915"/>
        <end position="996"/>
    </location>
</feature>